<dbReference type="PANTHER" id="PTHR44051">
    <property type="entry name" value="GLUTATHIONE S-TRANSFERASE-RELATED"/>
    <property type="match status" value="1"/>
</dbReference>
<reference evidence="3 4" key="1">
    <citation type="submission" date="2023-06" db="EMBL/GenBank/DDBJ databases">
        <title>Pelomonas sp. PFR6 16S ribosomal RNA gene Genome sequencing and assembly.</title>
        <authorList>
            <person name="Woo H."/>
        </authorList>
    </citation>
    <scope>NUCLEOTIDE SEQUENCE [LARGE SCALE GENOMIC DNA]</scope>
    <source>
        <strain evidence="3 4">PFR6</strain>
    </source>
</reference>
<name>A0ABT8DMT0_9BURK</name>
<gene>
    <name evidence="3" type="ORF">QWJ38_03275</name>
</gene>
<dbReference type="SFLD" id="SFLDS00019">
    <property type="entry name" value="Glutathione_Transferase_(cytos"/>
    <property type="match status" value="1"/>
</dbReference>
<sequence>MYRLHCFSQSGNAYKVGLTLRLLDQPFEAVHLPFAEFLGGATRDAGWRERVNEMGEVPVLELEDGRRLTQSGAIMSLLADRHGRLGGADADERYEVLRWLLFDNHKFTSYFSTLRFMKSFAPQPAAPAVAAFLLTRVRNAFGVVERHLQGREFLVGAAPTIADLSLCGYLYYPVEESGIDVAADYPQIGAWLARLRALPDWAGPYELLPGERVAPKW</sequence>
<dbReference type="InterPro" id="IPR004045">
    <property type="entry name" value="Glutathione_S-Trfase_N"/>
</dbReference>
<dbReference type="Gene3D" id="1.20.1050.10">
    <property type="match status" value="1"/>
</dbReference>
<dbReference type="Pfam" id="PF00043">
    <property type="entry name" value="GST_C"/>
    <property type="match status" value="1"/>
</dbReference>
<dbReference type="RefSeq" id="WP_290357600.1">
    <property type="nucleotide sequence ID" value="NZ_JAUHHC010000001.1"/>
</dbReference>
<dbReference type="Proteomes" id="UP001228044">
    <property type="component" value="Unassembled WGS sequence"/>
</dbReference>
<dbReference type="InterPro" id="IPR036249">
    <property type="entry name" value="Thioredoxin-like_sf"/>
</dbReference>
<dbReference type="SUPFAM" id="SSF47616">
    <property type="entry name" value="GST C-terminal domain-like"/>
    <property type="match status" value="1"/>
</dbReference>
<dbReference type="EMBL" id="JAUHHC010000001">
    <property type="protein sequence ID" value="MDN3919296.1"/>
    <property type="molecule type" value="Genomic_DNA"/>
</dbReference>
<dbReference type="InterPro" id="IPR036282">
    <property type="entry name" value="Glutathione-S-Trfase_C_sf"/>
</dbReference>
<dbReference type="InterPro" id="IPR040079">
    <property type="entry name" value="Glutathione_S-Trfase"/>
</dbReference>
<dbReference type="PANTHER" id="PTHR44051:SF2">
    <property type="entry name" value="HYPOTHETICAL GLUTATHIONE S-TRANSFERASE LIKE PROTEIN"/>
    <property type="match status" value="1"/>
</dbReference>
<comment type="caution">
    <text evidence="3">The sequence shown here is derived from an EMBL/GenBank/DDBJ whole genome shotgun (WGS) entry which is preliminary data.</text>
</comment>
<evidence type="ECO:0000259" key="2">
    <source>
        <dbReference type="PROSITE" id="PS50405"/>
    </source>
</evidence>
<feature type="domain" description="GST C-terminal" evidence="2">
    <location>
        <begin position="89"/>
        <end position="217"/>
    </location>
</feature>
<evidence type="ECO:0000259" key="1">
    <source>
        <dbReference type="PROSITE" id="PS50404"/>
    </source>
</evidence>
<dbReference type="SFLD" id="SFLDG00358">
    <property type="entry name" value="Main_(cytGST)"/>
    <property type="match status" value="1"/>
</dbReference>
<feature type="domain" description="GST N-terminal" evidence="1">
    <location>
        <begin position="1"/>
        <end position="86"/>
    </location>
</feature>
<organism evidence="3 4">
    <name type="scientific">Roseateles violae</name>
    <dbReference type="NCBI Taxonomy" id="3058042"/>
    <lineage>
        <taxon>Bacteria</taxon>
        <taxon>Pseudomonadati</taxon>
        <taxon>Pseudomonadota</taxon>
        <taxon>Betaproteobacteria</taxon>
        <taxon>Burkholderiales</taxon>
        <taxon>Sphaerotilaceae</taxon>
        <taxon>Roseateles</taxon>
    </lineage>
</organism>
<keyword evidence="4" id="KW-1185">Reference proteome</keyword>
<dbReference type="SUPFAM" id="SSF52833">
    <property type="entry name" value="Thioredoxin-like"/>
    <property type="match status" value="1"/>
</dbReference>
<dbReference type="PROSITE" id="PS50405">
    <property type="entry name" value="GST_CTER"/>
    <property type="match status" value="1"/>
</dbReference>
<accession>A0ABT8DMT0</accession>
<proteinExistence type="predicted"/>
<dbReference type="Gene3D" id="3.40.30.10">
    <property type="entry name" value="Glutaredoxin"/>
    <property type="match status" value="1"/>
</dbReference>
<dbReference type="Pfam" id="PF13417">
    <property type="entry name" value="GST_N_3"/>
    <property type="match status" value="1"/>
</dbReference>
<evidence type="ECO:0000313" key="4">
    <source>
        <dbReference type="Proteomes" id="UP001228044"/>
    </source>
</evidence>
<dbReference type="PROSITE" id="PS50404">
    <property type="entry name" value="GST_NTER"/>
    <property type="match status" value="1"/>
</dbReference>
<protein>
    <submittedName>
        <fullName evidence="3">Glutathione S-transferase family protein</fullName>
    </submittedName>
</protein>
<evidence type="ECO:0000313" key="3">
    <source>
        <dbReference type="EMBL" id="MDN3919296.1"/>
    </source>
</evidence>
<dbReference type="InterPro" id="IPR010987">
    <property type="entry name" value="Glutathione-S-Trfase_C-like"/>
</dbReference>
<dbReference type="InterPro" id="IPR004046">
    <property type="entry name" value="GST_C"/>
</dbReference>